<evidence type="ECO:0000313" key="2">
    <source>
        <dbReference type="EMBL" id="KFB46190.1"/>
    </source>
</evidence>
<dbReference type="VEuPathDB" id="VectorBase:ASIC014193"/>
<evidence type="ECO:0000256" key="1">
    <source>
        <dbReference type="SAM" id="Phobius"/>
    </source>
</evidence>
<dbReference type="AlphaFoldDB" id="A0A084W7J6"/>
<sequence>MQCAHTVRTSIVVADAATQHHRQHCGLAATQIQRAQEGVIIIRGEIPRTELCSTKRARPDTTGNTGCRRTKSPSYSYSSAFGLTWLLLIVVIIEFGKLRVQPFHPGKAGGGKEEKPLPYPNEMQVSSGNIRVFGAFVEKQRAGARLVPGTNSFAPAATVACLG</sequence>
<dbReference type="EnsemblMetazoa" id="ASIC014193-RA">
    <property type="protein sequence ID" value="ASIC014193-PA"/>
    <property type="gene ID" value="ASIC014193"/>
</dbReference>
<keyword evidence="4" id="KW-1185">Reference proteome</keyword>
<dbReference type="EMBL" id="KE525315">
    <property type="protein sequence ID" value="KFB46190.1"/>
    <property type="molecule type" value="Genomic_DNA"/>
</dbReference>
<keyword evidence="1" id="KW-1133">Transmembrane helix</keyword>
<name>A0A084W7J6_ANOSI</name>
<proteinExistence type="predicted"/>
<keyword evidence="1" id="KW-0812">Transmembrane</keyword>
<reference evidence="3" key="2">
    <citation type="submission" date="2020-05" db="UniProtKB">
        <authorList>
            <consortium name="EnsemblMetazoa"/>
        </authorList>
    </citation>
    <scope>IDENTIFICATION</scope>
</reference>
<dbReference type="Proteomes" id="UP000030765">
    <property type="component" value="Unassembled WGS sequence"/>
</dbReference>
<keyword evidence="1" id="KW-0472">Membrane</keyword>
<organism evidence="2">
    <name type="scientific">Anopheles sinensis</name>
    <name type="common">Mosquito</name>
    <dbReference type="NCBI Taxonomy" id="74873"/>
    <lineage>
        <taxon>Eukaryota</taxon>
        <taxon>Metazoa</taxon>
        <taxon>Ecdysozoa</taxon>
        <taxon>Arthropoda</taxon>
        <taxon>Hexapoda</taxon>
        <taxon>Insecta</taxon>
        <taxon>Pterygota</taxon>
        <taxon>Neoptera</taxon>
        <taxon>Endopterygota</taxon>
        <taxon>Diptera</taxon>
        <taxon>Nematocera</taxon>
        <taxon>Culicoidea</taxon>
        <taxon>Culicidae</taxon>
        <taxon>Anophelinae</taxon>
        <taxon>Anopheles</taxon>
    </lineage>
</organism>
<evidence type="ECO:0000313" key="4">
    <source>
        <dbReference type="Proteomes" id="UP000030765"/>
    </source>
</evidence>
<accession>A0A084W7J6</accession>
<keyword evidence="2" id="KW-0436">Ligase</keyword>
<reference evidence="2 4" key="1">
    <citation type="journal article" date="2014" name="BMC Genomics">
        <title>Genome sequence of Anopheles sinensis provides insight into genetics basis of mosquito competence for malaria parasites.</title>
        <authorList>
            <person name="Zhou D."/>
            <person name="Zhang D."/>
            <person name="Ding G."/>
            <person name="Shi L."/>
            <person name="Hou Q."/>
            <person name="Ye Y."/>
            <person name="Xu Y."/>
            <person name="Zhou H."/>
            <person name="Xiong C."/>
            <person name="Li S."/>
            <person name="Yu J."/>
            <person name="Hong S."/>
            <person name="Yu X."/>
            <person name="Zou P."/>
            <person name="Chen C."/>
            <person name="Chang X."/>
            <person name="Wang W."/>
            <person name="Lv Y."/>
            <person name="Sun Y."/>
            <person name="Ma L."/>
            <person name="Shen B."/>
            <person name="Zhu C."/>
        </authorList>
    </citation>
    <scope>NUCLEOTIDE SEQUENCE [LARGE SCALE GENOMIC DNA]</scope>
</reference>
<dbReference type="EMBL" id="ATLV01021258">
    <property type="status" value="NOT_ANNOTATED_CDS"/>
    <property type="molecule type" value="Genomic_DNA"/>
</dbReference>
<dbReference type="GO" id="GO:0016874">
    <property type="term" value="F:ligase activity"/>
    <property type="evidence" value="ECO:0007669"/>
    <property type="project" value="UniProtKB-KW"/>
</dbReference>
<evidence type="ECO:0000313" key="3">
    <source>
        <dbReference type="EnsemblMetazoa" id="ASIC014193-PA"/>
    </source>
</evidence>
<feature type="transmembrane region" description="Helical" evidence="1">
    <location>
        <begin position="75"/>
        <end position="95"/>
    </location>
</feature>
<protein>
    <submittedName>
        <fullName evidence="2 3">Biotin--acetyl-CoA-carboxylase ligase</fullName>
    </submittedName>
</protein>
<gene>
    <name evidence="2" type="ORF">ZHAS_00014193</name>
</gene>